<dbReference type="Proteomes" id="UP001172738">
    <property type="component" value="Unassembled WGS sequence"/>
</dbReference>
<sequence>MQYSRGLRSPAAWRAALERQPTDIAVRLGLAQALIAYAMQAVADGEDELALLGECAETLALIDEADDLDGCDTLLYASTAGRCASALTEAGRPRLALSVLAPAVHALDSWADRASIVGCPCKFAAEPTFKDDGVTGHAPRPDFQPVSWEDTAPGELFERPWPLPAVSWHYLRATLGAAKGLALVCIGSIEPAIDALSEAALLALEGAPFDYTRTADLSVLIGGRLSALLEDPISEIE</sequence>
<evidence type="ECO:0000313" key="1">
    <source>
        <dbReference type="EMBL" id="MDN4473478.1"/>
    </source>
</evidence>
<accession>A0ABT8G310</accession>
<name>A0ABT8G310_9MICO</name>
<keyword evidence="2" id="KW-1185">Reference proteome</keyword>
<comment type="caution">
    <text evidence="1">The sequence shown here is derived from an EMBL/GenBank/DDBJ whole genome shotgun (WGS) entry which is preliminary data.</text>
</comment>
<organism evidence="1 2">
    <name type="scientific">Demequina zhanjiangensis</name>
    <dbReference type="NCBI Taxonomy" id="3051659"/>
    <lineage>
        <taxon>Bacteria</taxon>
        <taxon>Bacillati</taxon>
        <taxon>Actinomycetota</taxon>
        <taxon>Actinomycetes</taxon>
        <taxon>Micrococcales</taxon>
        <taxon>Demequinaceae</taxon>
        <taxon>Demequina</taxon>
    </lineage>
</organism>
<evidence type="ECO:0000313" key="2">
    <source>
        <dbReference type="Proteomes" id="UP001172738"/>
    </source>
</evidence>
<reference evidence="1" key="1">
    <citation type="submission" date="2023-06" db="EMBL/GenBank/DDBJ databases">
        <title>SYSU T00b26.</title>
        <authorList>
            <person name="Gao L."/>
            <person name="Fang B.-Z."/>
            <person name="Li W.-J."/>
        </authorList>
    </citation>
    <scope>NUCLEOTIDE SEQUENCE</scope>
    <source>
        <strain evidence="1">SYSU T00b26</strain>
    </source>
</reference>
<dbReference type="EMBL" id="JAUHPV010000006">
    <property type="protein sequence ID" value="MDN4473478.1"/>
    <property type="molecule type" value="Genomic_DNA"/>
</dbReference>
<gene>
    <name evidence="1" type="ORF">QQX04_10790</name>
</gene>
<proteinExistence type="predicted"/>
<dbReference type="RefSeq" id="WP_301129061.1">
    <property type="nucleotide sequence ID" value="NZ_JAUHPV010000006.1"/>
</dbReference>
<protein>
    <submittedName>
        <fullName evidence="1">Uncharacterized protein</fullName>
    </submittedName>
</protein>